<reference evidence="1" key="1">
    <citation type="submission" date="2020-05" db="EMBL/GenBank/DDBJ databases">
        <authorList>
            <person name="Chiriac C."/>
            <person name="Salcher M."/>
            <person name="Ghai R."/>
            <person name="Kavagutti S V."/>
        </authorList>
    </citation>
    <scope>NUCLEOTIDE SEQUENCE</scope>
</reference>
<accession>A0A6J6ESF7</accession>
<evidence type="ECO:0000313" key="1">
    <source>
        <dbReference type="EMBL" id="CAB4577543.1"/>
    </source>
</evidence>
<protein>
    <submittedName>
        <fullName evidence="1">Unannotated protein</fullName>
    </submittedName>
</protein>
<dbReference type="EMBL" id="CAEZTL010000139">
    <property type="protein sequence ID" value="CAB4577543.1"/>
    <property type="molecule type" value="Genomic_DNA"/>
</dbReference>
<proteinExistence type="predicted"/>
<name>A0A6J6ESF7_9ZZZZ</name>
<sequence length="168" mass="19146">MIEGSVDADAAKDKELVDFTSGRIELDFFDVLDHAERLLLVLRKWRMTGVQDTVEILKKKGVGAIEAEIDRDIAAGHLPSWAFFDLAAWEGAAEDSEYGRLLNIQDLPDSARSFIEDRIGESEFQIDPERDGMPDYELYLFMEAHTYLDPEEIISHITRLLLKYVSHA</sequence>
<gene>
    <name evidence="1" type="ORF">UFOPK1683_01040</name>
</gene>
<organism evidence="1">
    <name type="scientific">freshwater metagenome</name>
    <dbReference type="NCBI Taxonomy" id="449393"/>
    <lineage>
        <taxon>unclassified sequences</taxon>
        <taxon>metagenomes</taxon>
        <taxon>ecological metagenomes</taxon>
    </lineage>
</organism>
<dbReference type="AlphaFoldDB" id="A0A6J6ESF7"/>